<reference evidence="2" key="1">
    <citation type="journal article" date="2020" name="MBio">
        <title>Horizontal gene transfer to a defensive symbiont with a reduced genome amongst a multipartite beetle microbiome.</title>
        <authorList>
            <person name="Waterworth S.C."/>
            <person name="Florez L.V."/>
            <person name="Rees E.R."/>
            <person name="Hertweck C."/>
            <person name="Kaltenpoth M."/>
            <person name="Kwan J.C."/>
        </authorList>
    </citation>
    <scope>NUCLEOTIDE SEQUENCE [LARGE SCALE GENOMIC DNA]</scope>
</reference>
<sequence length="40" mass="4445">MPRVSVASAAFDVMFLALPICLESPNVLLRWSEHPSVTME</sequence>
<organism evidence="1 2">
    <name type="scientific">Herbaspirillum frisingense</name>
    <dbReference type="NCBI Taxonomy" id="92645"/>
    <lineage>
        <taxon>Bacteria</taxon>
        <taxon>Pseudomonadati</taxon>
        <taxon>Pseudomonadota</taxon>
        <taxon>Betaproteobacteria</taxon>
        <taxon>Burkholderiales</taxon>
        <taxon>Oxalobacteraceae</taxon>
        <taxon>Herbaspirillum</taxon>
    </lineage>
</organism>
<proteinExistence type="predicted"/>
<dbReference type="Proteomes" id="UP000462435">
    <property type="component" value="Unassembled WGS sequence"/>
</dbReference>
<comment type="caution">
    <text evidence="1">The sequence shown here is derived from an EMBL/GenBank/DDBJ whole genome shotgun (WGS) entry which is preliminary data.</text>
</comment>
<protein>
    <submittedName>
        <fullName evidence="1">Uncharacterized protein</fullName>
    </submittedName>
</protein>
<name>A0A7V8JTQ2_9BURK</name>
<dbReference type="EMBL" id="WNDX01000073">
    <property type="protein sequence ID" value="KAF1042821.1"/>
    <property type="molecule type" value="Genomic_DNA"/>
</dbReference>
<evidence type="ECO:0000313" key="2">
    <source>
        <dbReference type="Proteomes" id="UP000462435"/>
    </source>
</evidence>
<evidence type="ECO:0000313" key="1">
    <source>
        <dbReference type="EMBL" id="KAF1042821.1"/>
    </source>
</evidence>
<accession>A0A7V8JTQ2</accession>
<gene>
    <name evidence="1" type="ORF">GAK35_02508</name>
</gene>
<dbReference type="AlphaFoldDB" id="A0A7V8JTQ2"/>